<feature type="region of interest" description="Disordered" evidence="10">
    <location>
        <begin position="1"/>
        <end position="30"/>
    </location>
</feature>
<dbReference type="PANTHER" id="PTHR46507">
    <property type="entry name" value="AFADIN- AND ALPHA-ACTININ-BINDING PROTEIN"/>
    <property type="match status" value="1"/>
</dbReference>
<keyword evidence="6" id="KW-0965">Cell junction</keyword>
<keyword evidence="5" id="KW-0130">Cell adhesion</keyword>
<dbReference type="Pfam" id="PF11176">
    <property type="entry name" value="Tma16"/>
    <property type="match status" value="1"/>
</dbReference>
<proteinExistence type="inferred from homology"/>
<evidence type="ECO:0000256" key="6">
    <source>
        <dbReference type="ARBA" id="ARBA00022949"/>
    </source>
</evidence>
<dbReference type="GO" id="GO:0035735">
    <property type="term" value="P:intraciliary transport involved in cilium assembly"/>
    <property type="evidence" value="ECO:0007669"/>
    <property type="project" value="TreeGrafter"/>
</dbReference>
<comment type="subcellular location">
    <subcellularLocation>
        <location evidence="1">Cell junction</location>
    </subcellularLocation>
    <subcellularLocation>
        <location evidence="2">Cytoplasm</location>
        <location evidence="2">Cytoskeleton</location>
        <location evidence="2">Microtubule organizing center</location>
        <location evidence="2">Centrosome</location>
    </subcellularLocation>
</comment>
<dbReference type="OrthoDB" id="270284at2759"/>
<evidence type="ECO:0000256" key="9">
    <source>
        <dbReference type="SAM" id="Coils"/>
    </source>
</evidence>
<keyword evidence="12" id="KW-1185">Reference proteome</keyword>
<evidence type="ECO:0000256" key="2">
    <source>
        <dbReference type="ARBA" id="ARBA00004300"/>
    </source>
</evidence>
<feature type="compositionally biased region" description="Basic residues" evidence="10">
    <location>
        <begin position="703"/>
        <end position="717"/>
    </location>
</feature>
<dbReference type="GeneID" id="42007000"/>
<evidence type="ECO:0000256" key="10">
    <source>
        <dbReference type="SAM" id="MobiDB-lite"/>
    </source>
</evidence>
<dbReference type="PANTHER" id="PTHR46507:SF4">
    <property type="entry name" value="SSX FAMILY MEMBER 2 INTERACTING PROTEIN"/>
    <property type="match status" value="1"/>
</dbReference>
<gene>
    <name evidence="11" type="ORF">SmJEL517_g05777</name>
</gene>
<dbReference type="EMBL" id="QEAO01000058">
    <property type="protein sequence ID" value="TPX30729.1"/>
    <property type="molecule type" value="Genomic_DNA"/>
</dbReference>
<feature type="compositionally biased region" description="Basic and acidic residues" evidence="10">
    <location>
        <begin position="322"/>
        <end position="339"/>
    </location>
</feature>
<dbReference type="Gene3D" id="1.20.1440.170">
    <property type="entry name" value="Translation machinery-associated protein 16-like"/>
    <property type="match status" value="1"/>
</dbReference>
<name>A0A507BUR6_9FUNG</name>
<feature type="coiled-coil region" evidence="9">
    <location>
        <begin position="537"/>
        <end position="599"/>
    </location>
</feature>
<feature type="region of interest" description="Disordered" evidence="10">
    <location>
        <begin position="322"/>
        <end position="357"/>
    </location>
</feature>
<accession>A0A507BUR6</accession>
<dbReference type="InterPro" id="IPR038356">
    <property type="entry name" value="Tma16_sf"/>
</dbReference>
<feature type="region of interest" description="Disordered" evidence="10">
    <location>
        <begin position="685"/>
        <end position="717"/>
    </location>
</feature>
<protein>
    <submittedName>
        <fullName evidence="11">Uncharacterized protein</fullName>
    </submittedName>
</protein>
<dbReference type="GO" id="GO:0036064">
    <property type="term" value="C:ciliary basal body"/>
    <property type="evidence" value="ECO:0007669"/>
    <property type="project" value="TreeGrafter"/>
</dbReference>
<dbReference type="InterPro" id="IPR021622">
    <property type="entry name" value="Afadin/alpha-actinin-bd"/>
</dbReference>
<dbReference type="AlphaFoldDB" id="A0A507BUR6"/>
<evidence type="ECO:0000313" key="11">
    <source>
        <dbReference type="EMBL" id="TPX30729.1"/>
    </source>
</evidence>
<organism evidence="11 12">
    <name type="scientific">Synchytrium microbalum</name>
    <dbReference type="NCBI Taxonomy" id="1806994"/>
    <lineage>
        <taxon>Eukaryota</taxon>
        <taxon>Fungi</taxon>
        <taxon>Fungi incertae sedis</taxon>
        <taxon>Chytridiomycota</taxon>
        <taxon>Chytridiomycota incertae sedis</taxon>
        <taxon>Chytridiomycetes</taxon>
        <taxon>Synchytriales</taxon>
        <taxon>Synchytriaceae</taxon>
        <taxon>Synchytrium</taxon>
    </lineage>
</organism>
<dbReference type="RefSeq" id="XP_031022324.1">
    <property type="nucleotide sequence ID" value="XM_031171703.1"/>
</dbReference>
<evidence type="ECO:0000256" key="5">
    <source>
        <dbReference type="ARBA" id="ARBA00022889"/>
    </source>
</evidence>
<comment type="caution">
    <text evidence="11">The sequence shown here is derived from an EMBL/GenBank/DDBJ whole genome shotgun (WGS) entry which is preliminary data.</text>
</comment>
<dbReference type="Pfam" id="PF11559">
    <property type="entry name" value="ADIP"/>
    <property type="match status" value="1"/>
</dbReference>
<feature type="coiled-coil region" evidence="9">
    <location>
        <begin position="238"/>
        <end position="300"/>
    </location>
</feature>
<keyword evidence="4" id="KW-0963">Cytoplasm</keyword>
<keyword evidence="7 9" id="KW-0175">Coiled coil</keyword>
<dbReference type="InterPro" id="IPR052300">
    <property type="entry name" value="Adhesion_Centrosome_assoc"/>
</dbReference>
<sequence>MPKKLSVKDVKGSAHPYSRKARQLERSHLREDKLKTGKEVRWASRQKILDKAAFFKFAISDDDSVASADQVHDAVTMYMQRNDKEIARLEAETRPNRPRSKNLPILYSLKEQEEKEYLQGILEIPDLRDADNVKVLKEWNGGEDSFARIKWARKTRSPFTIRSSPLRSPTKSKELKMLSAEAESTSDKTVVDYITRELVAAGFLSAELEKEEREQVPPFIVNTLFLLLQQRQKDADVREELTDRLRRTTNEYEMVNAALAKTKAKVEAAERDNDFLSMKIEATEKSLKDVNTTLSSTKEELRVTKFTLQQAKAQFLHEVRKKERDQEKWKERHLARPDSKPSGPPGKQGQQLEQQKIRIINPLRPTITPRVKKEDEIYGLVIKTYEDREKEVLVENEDLRETLHRIYCMLRERHAECARMHGDDTVSELKDRSAQFRLPLNIARQALAQLILDAMESLRQEFQIVYDKYLELSGRAAEASGAVVPEAVAPVVVVNHEELDVLKKQLGVCQQIIDEQNRLLNLSLAPENGMDDNDPEYRFLESTQDDVNKQMEEIRRQREQLESERRRFTDAAVKLGVERVNLQRDREEFEEEIRAFETRRVLSTMPPTPGWLTQQQQHQATPFNRPQRAFRASGESEILAESDSLTPTGITSGNGGGIYFSPSVSTIASTTPSSIKSVLKRVVSLPSQKMSEHPLQQQQQNQQHKKMEQHKKVVISE</sequence>
<evidence type="ECO:0000256" key="7">
    <source>
        <dbReference type="ARBA" id="ARBA00023054"/>
    </source>
</evidence>
<dbReference type="Proteomes" id="UP000319731">
    <property type="component" value="Unassembled WGS sequence"/>
</dbReference>
<keyword evidence="8" id="KW-0206">Cytoskeleton</keyword>
<comment type="similarity">
    <text evidence="3">Belongs to the ADIP family.</text>
</comment>
<evidence type="ECO:0000256" key="3">
    <source>
        <dbReference type="ARBA" id="ARBA00009291"/>
    </source>
</evidence>
<evidence type="ECO:0000256" key="8">
    <source>
        <dbReference type="ARBA" id="ARBA00023212"/>
    </source>
</evidence>
<evidence type="ECO:0000313" key="12">
    <source>
        <dbReference type="Proteomes" id="UP000319731"/>
    </source>
</evidence>
<dbReference type="GO" id="GO:0007155">
    <property type="term" value="P:cell adhesion"/>
    <property type="evidence" value="ECO:0007669"/>
    <property type="project" value="UniProtKB-KW"/>
</dbReference>
<evidence type="ECO:0000256" key="1">
    <source>
        <dbReference type="ARBA" id="ARBA00004282"/>
    </source>
</evidence>
<dbReference type="STRING" id="1806994.A0A507BUR6"/>
<evidence type="ECO:0000256" key="4">
    <source>
        <dbReference type="ARBA" id="ARBA00022490"/>
    </source>
</evidence>
<dbReference type="InterPro" id="IPR021346">
    <property type="entry name" value="Tma16"/>
</dbReference>
<reference evidence="11 12" key="1">
    <citation type="journal article" date="2019" name="Sci. Rep.">
        <title>Comparative genomics of chytrid fungi reveal insights into the obligate biotrophic and pathogenic lifestyle of Synchytrium endobioticum.</title>
        <authorList>
            <person name="van de Vossenberg B.T.L.H."/>
            <person name="Warris S."/>
            <person name="Nguyen H.D.T."/>
            <person name="van Gent-Pelzer M.P.E."/>
            <person name="Joly D.L."/>
            <person name="van de Geest H.C."/>
            <person name="Bonants P.J.M."/>
            <person name="Smith D.S."/>
            <person name="Levesque C.A."/>
            <person name="van der Lee T.A.J."/>
        </authorList>
    </citation>
    <scope>NUCLEOTIDE SEQUENCE [LARGE SCALE GENOMIC DNA]</scope>
    <source>
        <strain evidence="11 12">JEL517</strain>
    </source>
</reference>
<feature type="compositionally biased region" description="Basic and acidic residues" evidence="10">
    <location>
        <begin position="1"/>
        <end position="12"/>
    </location>
</feature>